<evidence type="ECO:0000256" key="4">
    <source>
        <dbReference type="ARBA" id="ARBA00022741"/>
    </source>
</evidence>
<evidence type="ECO:0000259" key="8">
    <source>
        <dbReference type="Pfam" id="PF18052"/>
    </source>
</evidence>
<dbReference type="PANTHER" id="PTHR19338:SF42">
    <property type="entry name" value="RX N-TERMINAL DOMAIN-CONTAINING PROTEIN"/>
    <property type="match status" value="1"/>
</dbReference>
<feature type="domain" description="NB-ARC" evidence="7">
    <location>
        <begin position="207"/>
        <end position="289"/>
    </location>
</feature>
<evidence type="ECO:0000313" key="10">
    <source>
        <dbReference type="Proteomes" id="UP000324705"/>
    </source>
</evidence>
<dbReference type="InterPro" id="IPR041118">
    <property type="entry name" value="Rx_N"/>
</dbReference>
<dbReference type="SUPFAM" id="SSF52540">
    <property type="entry name" value="P-loop containing nucleoside triphosphate hydrolases"/>
    <property type="match status" value="1"/>
</dbReference>
<dbReference type="GO" id="GO:0043531">
    <property type="term" value="F:ADP binding"/>
    <property type="evidence" value="ECO:0007669"/>
    <property type="project" value="InterPro"/>
</dbReference>
<dbReference type="InterPro" id="IPR038005">
    <property type="entry name" value="RX-like_CC"/>
</dbReference>
<protein>
    <submittedName>
        <fullName evidence="9">Uncharacterized protein</fullName>
    </submittedName>
</protein>
<keyword evidence="5" id="KW-0611">Plant defense</keyword>
<dbReference type="InterPro" id="IPR027417">
    <property type="entry name" value="P-loop_NTPase"/>
</dbReference>
<dbReference type="AlphaFoldDB" id="A0A9R0YZJ9"/>
<evidence type="ECO:0000256" key="1">
    <source>
        <dbReference type="ARBA" id="ARBA00008894"/>
    </source>
</evidence>
<comment type="similarity">
    <text evidence="1">Belongs to the disease resistance NB-LRR family.</text>
</comment>
<evidence type="ECO:0000256" key="3">
    <source>
        <dbReference type="ARBA" id="ARBA00022737"/>
    </source>
</evidence>
<organism evidence="9 10">
    <name type="scientific">Triticum turgidum subsp. durum</name>
    <name type="common">Durum wheat</name>
    <name type="synonym">Triticum durum</name>
    <dbReference type="NCBI Taxonomy" id="4567"/>
    <lineage>
        <taxon>Eukaryota</taxon>
        <taxon>Viridiplantae</taxon>
        <taxon>Streptophyta</taxon>
        <taxon>Embryophyta</taxon>
        <taxon>Tracheophyta</taxon>
        <taxon>Spermatophyta</taxon>
        <taxon>Magnoliopsida</taxon>
        <taxon>Liliopsida</taxon>
        <taxon>Poales</taxon>
        <taxon>Poaceae</taxon>
        <taxon>BOP clade</taxon>
        <taxon>Pooideae</taxon>
        <taxon>Triticodae</taxon>
        <taxon>Triticeae</taxon>
        <taxon>Triticinae</taxon>
        <taxon>Triticum</taxon>
    </lineage>
</organism>
<dbReference type="EMBL" id="LT934122">
    <property type="protein sequence ID" value="VAI63671.1"/>
    <property type="molecule type" value="Genomic_DNA"/>
</dbReference>
<dbReference type="Proteomes" id="UP000324705">
    <property type="component" value="Chromosome 6B"/>
</dbReference>
<evidence type="ECO:0000256" key="2">
    <source>
        <dbReference type="ARBA" id="ARBA00022614"/>
    </source>
</evidence>
<keyword evidence="2" id="KW-0433">Leucine-rich repeat</keyword>
<keyword evidence="3" id="KW-0677">Repeat</keyword>
<feature type="domain" description="Disease resistance N-terminal" evidence="8">
    <location>
        <begin position="12"/>
        <end position="92"/>
    </location>
</feature>
<dbReference type="CDD" id="cd14798">
    <property type="entry name" value="RX-CC_like"/>
    <property type="match status" value="1"/>
</dbReference>
<keyword evidence="10" id="KW-1185">Reference proteome</keyword>
<proteinExistence type="inferred from homology"/>
<dbReference type="Pfam" id="PF18052">
    <property type="entry name" value="Rx_N"/>
    <property type="match status" value="1"/>
</dbReference>
<evidence type="ECO:0000256" key="5">
    <source>
        <dbReference type="ARBA" id="ARBA00022821"/>
    </source>
</evidence>
<feature type="region of interest" description="Disordered" evidence="6">
    <location>
        <begin position="184"/>
        <end position="210"/>
    </location>
</feature>
<dbReference type="InterPro" id="IPR002182">
    <property type="entry name" value="NB-ARC"/>
</dbReference>
<accession>A0A9R0YZJ9</accession>
<reference evidence="9 10" key="1">
    <citation type="submission" date="2017-09" db="EMBL/GenBank/DDBJ databases">
        <authorList>
            <consortium name="International Durum Wheat Genome Sequencing Consortium (IDWGSC)"/>
            <person name="Milanesi L."/>
        </authorList>
    </citation>
    <scope>NUCLEOTIDE SEQUENCE [LARGE SCALE GENOMIC DNA]</scope>
    <source>
        <strain evidence="10">cv. Svevo</strain>
    </source>
</reference>
<evidence type="ECO:0000313" key="9">
    <source>
        <dbReference type="EMBL" id="VAI63671.1"/>
    </source>
</evidence>
<name>A0A9R0YZJ9_TRITD</name>
<dbReference type="Pfam" id="PF00931">
    <property type="entry name" value="NB-ARC"/>
    <property type="match status" value="1"/>
</dbReference>
<dbReference type="Gene3D" id="3.40.50.300">
    <property type="entry name" value="P-loop containing nucleotide triphosphate hydrolases"/>
    <property type="match status" value="1"/>
</dbReference>
<sequence>MEGIVVSAVTGALDAVLGKLGDLLAQEYRLCEGDPDDIWSLTDELTFMHAFLLKMSEEEDPDAQDKVWMNAVCELSYDIEDSLDDFMQEQDTDGIMKKMLKGLMNTLGLGGKRKRDHQIFQNLKIRAAQLGETRGRYKTRQVISNTKNATVDPRALVISKHASKLVGIDKPKAELIKLLTEEDGCASTQQQSKPRKRKRQQQQPPPPKVVSIVGSGGMGKTTLAYQVYQDLRGRFQCGAFVSVSRNPDMKKIMRTILSEVSGQEYGDTKAGSIQQLIRKIRDFLADKRYNFYPSLLVHNYESYLT</sequence>
<evidence type="ECO:0000259" key="7">
    <source>
        <dbReference type="Pfam" id="PF00931"/>
    </source>
</evidence>
<dbReference type="Gramene" id="TRITD6Bv1G225150.12">
    <property type="protein sequence ID" value="TRITD6Bv1G225150.12"/>
    <property type="gene ID" value="TRITD6Bv1G225150"/>
</dbReference>
<keyword evidence="4" id="KW-0547">Nucleotide-binding</keyword>
<dbReference type="PANTHER" id="PTHR19338">
    <property type="entry name" value="TRANSLOCASE OF INNER MITOCHONDRIAL MEMBRANE 13 HOMOLOG"/>
    <property type="match status" value="1"/>
</dbReference>
<gene>
    <name evidence="9" type="ORF">TRITD_6Bv1G225150</name>
</gene>
<evidence type="ECO:0000256" key="6">
    <source>
        <dbReference type="SAM" id="MobiDB-lite"/>
    </source>
</evidence>
<dbReference type="GO" id="GO:0006952">
    <property type="term" value="P:defense response"/>
    <property type="evidence" value="ECO:0007669"/>
    <property type="project" value="UniProtKB-KW"/>
</dbReference>
<dbReference type="Gene3D" id="1.20.5.4130">
    <property type="match status" value="1"/>
</dbReference>